<feature type="region of interest" description="Disordered" evidence="1">
    <location>
        <begin position="134"/>
        <end position="164"/>
    </location>
</feature>
<protein>
    <submittedName>
        <fullName evidence="2">Uncharacterized protein</fullName>
    </submittedName>
</protein>
<organism evidence="2 3">
    <name type="scientific">Ceratobasidium theobromae</name>
    <dbReference type="NCBI Taxonomy" id="1582974"/>
    <lineage>
        <taxon>Eukaryota</taxon>
        <taxon>Fungi</taxon>
        <taxon>Dikarya</taxon>
        <taxon>Basidiomycota</taxon>
        <taxon>Agaricomycotina</taxon>
        <taxon>Agaricomycetes</taxon>
        <taxon>Cantharellales</taxon>
        <taxon>Ceratobasidiaceae</taxon>
        <taxon>Ceratobasidium</taxon>
    </lineage>
</organism>
<gene>
    <name evidence="2" type="ORF">CTheo_2546</name>
</gene>
<evidence type="ECO:0000313" key="3">
    <source>
        <dbReference type="Proteomes" id="UP000383932"/>
    </source>
</evidence>
<comment type="caution">
    <text evidence="2">The sequence shown here is derived from an EMBL/GenBank/DDBJ whole genome shotgun (WGS) entry which is preliminary data.</text>
</comment>
<evidence type="ECO:0000256" key="1">
    <source>
        <dbReference type="SAM" id="MobiDB-lite"/>
    </source>
</evidence>
<evidence type="ECO:0000313" key="2">
    <source>
        <dbReference type="EMBL" id="KAB5594077.1"/>
    </source>
</evidence>
<dbReference type="AlphaFoldDB" id="A0A5N5QS74"/>
<sequence>MYAFATTFANIIVLLALCHVKYIEKLGAFFSVAITMIMAQHLVLSTQNFNDNTSTTYSSSRDPIGNRVIPPSKAFAQSSELGKTAIPSVVVHGSGRRGRGFGSDTFELGVRVQTETHMDRGDVGTRTVELSKIESNSSAELSGKGVTPDPERGYGHYNPDAKPL</sequence>
<dbReference type="OrthoDB" id="3346251at2759"/>
<accession>A0A5N5QS74</accession>
<dbReference type="EMBL" id="SSOP01000026">
    <property type="protein sequence ID" value="KAB5594077.1"/>
    <property type="molecule type" value="Genomic_DNA"/>
</dbReference>
<dbReference type="Proteomes" id="UP000383932">
    <property type="component" value="Unassembled WGS sequence"/>
</dbReference>
<name>A0A5N5QS74_9AGAM</name>
<proteinExistence type="predicted"/>
<reference evidence="2 3" key="1">
    <citation type="journal article" date="2019" name="Fungal Biol. Biotechnol.">
        <title>Draft genome sequence of fastidious pathogen Ceratobasidium theobromae, which causes vascular-streak dieback in Theobroma cacao.</title>
        <authorList>
            <person name="Ali S.S."/>
            <person name="Asman A."/>
            <person name="Shao J."/>
            <person name="Firmansyah A.P."/>
            <person name="Susilo A.W."/>
            <person name="Rosmana A."/>
            <person name="McMahon P."/>
            <person name="Junaid M."/>
            <person name="Guest D."/>
            <person name="Kheng T.Y."/>
            <person name="Meinhardt L.W."/>
            <person name="Bailey B.A."/>
        </authorList>
    </citation>
    <scope>NUCLEOTIDE SEQUENCE [LARGE SCALE GENOMIC DNA]</scope>
    <source>
        <strain evidence="2 3">CT2</strain>
    </source>
</reference>
<keyword evidence="3" id="KW-1185">Reference proteome</keyword>